<feature type="compositionally biased region" description="Polar residues" evidence="1">
    <location>
        <begin position="903"/>
        <end position="913"/>
    </location>
</feature>
<keyword evidence="2" id="KW-1133">Transmembrane helix</keyword>
<sequence length="976" mass="99109">MVVAITTTVGHAYLKIMPSLQGLGRHLRDQIRDSERTAPAISLTAQVQTALLREQLRVAAREGDQTAIRLLAELDAIPAETQFQRLLRRLSGKSVDVKVNADRSAFSQIAGVLGAVSGATGTAALGFTRMAATVGAATLKYAVLAAGIGQAVAALSAVGSAAVTASGSLLLIPAAGIAAAVAINTAKLGMRGFSEALKESDPAKFAEAIGKLAPAARDTALAVRSLAPAWSELRLDVQQRLFAGLGTQVRDLGALYLPVLRTGLGEMAESLNAGAQGFGAFARESQTVADLRTILDNSATSMGSLSQAVQPFLRALRDIAAVGSGFLPGFAASIGESAQRFAAFIAHARETGQLKEWISQGLSALGELFTILGNLARIVTTVFAAADAGGASLLSTLSAVTGSVLAFLRSAEGLGALQQIFGGLRAIGEGLRPVFAELGPLLVNSIAPAIAQLGPMLGQALGSLAPAIAPLGQIIAALAPVLGSVAQGFAAVLVPAVQALAPIVQALAPALSEVAGLLGGAIGEAIRAVAPALQELAKAAAPLIVQFGQLLAEAFRTVGPILAQLLTALTPIITQLGGAFLQALSAVLPVLGQLAQVFSQVFLAALQPLLPVLPVIVQVITQLAGVVSQALSAAAPVLAQVGALLGQILAQAITSLVPIIPPLAEAFLSVVAALLPLLPPLLELISTLLPPLTGLVVALAPVITGVAGTFASLVTAVAPFIIQLAEFLIPIIGDLLTVVTDVFTGIGKIIGGAMQAIKGVIDIVMGVISGDWSRVWTGIKDFVSGIFGGILQGAADAIGGLVGFFAGIPGRILGALGDLGSLLLEAGKNIIRGLVDGITAGFRWVRDKLGELTDWITDWKGPPARDRVLLAPNGRLIMRGLLTGLRDEEPAIRDYLTNLTTTLPDTAQPATSSGFGTTGPQPGTPGAITGPGTDPALLADAVTAGVLAALDGARLQVDGAGVARLVNTVNARNARR</sequence>
<accession>A0ABS4T854</accession>
<keyword evidence="4" id="KW-1185">Reference proteome</keyword>
<feature type="region of interest" description="Disordered" evidence="1">
    <location>
        <begin position="903"/>
        <end position="932"/>
    </location>
</feature>
<feature type="transmembrane region" description="Helical" evidence="2">
    <location>
        <begin position="139"/>
        <end position="163"/>
    </location>
</feature>
<evidence type="ECO:0000313" key="3">
    <source>
        <dbReference type="EMBL" id="MBP2320496.1"/>
    </source>
</evidence>
<feature type="transmembrane region" description="Helical" evidence="2">
    <location>
        <begin position="597"/>
        <end position="621"/>
    </location>
</feature>
<feature type="transmembrane region" description="Helical" evidence="2">
    <location>
        <begin position="633"/>
        <end position="653"/>
    </location>
</feature>
<name>A0ABS4T854_9PSEU</name>
<organism evidence="3 4">
    <name type="scientific">Kibdelosporangium banguiense</name>
    <dbReference type="NCBI Taxonomy" id="1365924"/>
    <lineage>
        <taxon>Bacteria</taxon>
        <taxon>Bacillati</taxon>
        <taxon>Actinomycetota</taxon>
        <taxon>Actinomycetes</taxon>
        <taxon>Pseudonocardiales</taxon>
        <taxon>Pseudonocardiaceae</taxon>
        <taxon>Kibdelosporangium</taxon>
    </lineage>
</organism>
<feature type="transmembrane region" description="Helical" evidence="2">
    <location>
        <begin position="105"/>
        <end position="127"/>
    </location>
</feature>
<proteinExistence type="predicted"/>
<dbReference type="Proteomes" id="UP001519332">
    <property type="component" value="Unassembled WGS sequence"/>
</dbReference>
<keyword evidence="2" id="KW-0812">Transmembrane</keyword>
<gene>
    <name evidence="3" type="ORF">JOF56_000881</name>
</gene>
<dbReference type="InterPro" id="IPR016024">
    <property type="entry name" value="ARM-type_fold"/>
</dbReference>
<evidence type="ECO:0000256" key="1">
    <source>
        <dbReference type="SAM" id="MobiDB-lite"/>
    </source>
</evidence>
<feature type="transmembrane region" description="Helical" evidence="2">
    <location>
        <begin position="565"/>
        <end position="591"/>
    </location>
</feature>
<feature type="compositionally biased region" description="Low complexity" evidence="1">
    <location>
        <begin position="914"/>
        <end position="932"/>
    </location>
</feature>
<dbReference type="RefSeq" id="WP_209634713.1">
    <property type="nucleotide sequence ID" value="NZ_JAGINW010000001.1"/>
</dbReference>
<evidence type="ECO:0000313" key="4">
    <source>
        <dbReference type="Proteomes" id="UP001519332"/>
    </source>
</evidence>
<feature type="transmembrane region" description="Helical" evidence="2">
    <location>
        <begin position="694"/>
        <end position="721"/>
    </location>
</feature>
<comment type="caution">
    <text evidence="3">The sequence shown here is derived from an EMBL/GenBank/DDBJ whole genome shotgun (WGS) entry which is preliminary data.</text>
</comment>
<dbReference type="SUPFAM" id="SSF48371">
    <property type="entry name" value="ARM repeat"/>
    <property type="match status" value="1"/>
</dbReference>
<protein>
    <submittedName>
        <fullName evidence="3">Phage-related protein</fullName>
    </submittedName>
</protein>
<feature type="transmembrane region" description="Helical" evidence="2">
    <location>
        <begin position="659"/>
        <end position="682"/>
    </location>
</feature>
<keyword evidence="2" id="KW-0472">Membrane</keyword>
<dbReference type="EMBL" id="JAGINW010000001">
    <property type="protein sequence ID" value="MBP2320496.1"/>
    <property type="molecule type" value="Genomic_DNA"/>
</dbReference>
<feature type="transmembrane region" description="Helical" evidence="2">
    <location>
        <begin position="727"/>
        <end position="750"/>
    </location>
</feature>
<feature type="transmembrane region" description="Helical" evidence="2">
    <location>
        <begin position="169"/>
        <end position="190"/>
    </location>
</feature>
<evidence type="ECO:0000256" key="2">
    <source>
        <dbReference type="SAM" id="Phobius"/>
    </source>
</evidence>
<reference evidence="3 4" key="1">
    <citation type="submission" date="2021-03" db="EMBL/GenBank/DDBJ databases">
        <title>Sequencing the genomes of 1000 actinobacteria strains.</title>
        <authorList>
            <person name="Klenk H.-P."/>
        </authorList>
    </citation>
    <scope>NUCLEOTIDE SEQUENCE [LARGE SCALE GENOMIC DNA]</scope>
    <source>
        <strain evidence="3 4">DSM 46670</strain>
    </source>
</reference>